<dbReference type="SUPFAM" id="SSF51621">
    <property type="entry name" value="Phosphoenolpyruvate/pyruvate domain"/>
    <property type="match status" value="1"/>
</dbReference>
<dbReference type="Pfam" id="PF03328">
    <property type="entry name" value="HpcH_HpaI"/>
    <property type="match status" value="1"/>
</dbReference>
<proteinExistence type="inferred from homology"/>
<evidence type="ECO:0000256" key="1">
    <source>
        <dbReference type="ARBA" id="ARBA00005568"/>
    </source>
</evidence>
<keyword evidence="2" id="KW-0479">Metal-binding</keyword>
<dbReference type="InterPro" id="IPR050251">
    <property type="entry name" value="HpcH-HpaI_aldolase"/>
</dbReference>
<evidence type="ECO:0000256" key="2">
    <source>
        <dbReference type="ARBA" id="ARBA00022723"/>
    </source>
</evidence>
<dbReference type="RefSeq" id="WP_055399105.1">
    <property type="nucleotide sequence ID" value="NZ_JAMXAX010000001.1"/>
</dbReference>
<dbReference type="EMBL" id="JBHSAJ010000002">
    <property type="protein sequence ID" value="MFC3933316.1"/>
    <property type="molecule type" value="Genomic_DNA"/>
</dbReference>
<dbReference type="PANTHER" id="PTHR30502:SF0">
    <property type="entry name" value="PHOSPHOENOLPYRUVATE CARBOXYLASE FAMILY PROTEIN"/>
    <property type="match status" value="1"/>
</dbReference>
<dbReference type="InterPro" id="IPR040442">
    <property type="entry name" value="Pyrv_kinase-like_dom_sf"/>
</dbReference>
<dbReference type="GO" id="GO:0016829">
    <property type="term" value="F:lyase activity"/>
    <property type="evidence" value="ECO:0007669"/>
    <property type="project" value="UniProtKB-KW"/>
</dbReference>
<accession>A0ABV8D4E6</accession>
<comment type="similarity">
    <text evidence="1">Belongs to the HpcH/HpaI aldolase family.</text>
</comment>
<gene>
    <name evidence="5" type="ORF">ACFOW3_01620</name>
</gene>
<comment type="caution">
    <text evidence="5">The sequence shown here is derived from an EMBL/GenBank/DDBJ whole genome shotgun (WGS) entry which is preliminary data.</text>
</comment>
<keyword evidence="6" id="KW-1185">Reference proteome</keyword>
<dbReference type="PANTHER" id="PTHR30502">
    <property type="entry name" value="2-KETO-3-DEOXY-L-RHAMNONATE ALDOLASE"/>
    <property type="match status" value="1"/>
</dbReference>
<feature type="domain" description="HpcH/HpaI aldolase/citrate lyase" evidence="4">
    <location>
        <begin position="18"/>
        <end position="253"/>
    </location>
</feature>
<keyword evidence="3 5" id="KW-0456">Lyase</keyword>
<dbReference type="Proteomes" id="UP001595693">
    <property type="component" value="Unassembled WGS sequence"/>
</dbReference>
<dbReference type="InterPro" id="IPR015813">
    <property type="entry name" value="Pyrv/PenolPyrv_kinase-like_dom"/>
</dbReference>
<organism evidence="5 6">
    <name type="scientific">Acidovorax facilis</name>
    <dbReference type="NCBI Taxonomy" id="12917"/>
    <lineage>
        <taxon>Bacteria</taxon>
        <taxon>Pseudomonadati</taxon>
        <taxon>Pseudomonadota</taxon>
        <taxon>Betaproteobacteria</taxon>
        <taxon>Burkholderiales</taxon>
        <taxon>Comamonadaceae</taxon>
        <taxon>Acidovorax</taxon>
    </lineage>
</organism>
<dbReference type="InterPro" id="IPR005000">
    <property type="entry name" value="Aldolase/citrate-lyase_domain"/>
</dbReference>
<reference evidence="6" key="1">
    <citation type="journal article" date="2019" name="Int. J. Syst. Evol. Microbiol.">
        <title>The Global Catalogue of Microorganisms (GCM) 10K type strain sequencing project: providing services to taxonomists for standard genome sequencing and annotation.</title>
        <authorList>
            <consortium name="The Broad Institute Genomics Platform"/>
            <consortium name="The Broad Institute Genome Sequencing Center for Infectious Disease"/>
            <person name="Wu L."/>
            <person name="Ma J."/>
        </authorList>
    </citation>
    <scope>NUCLEOTIDE SEQUENCE [LARGE SCALE GENOMIC DNA]</scope>
    <source>
        <strain evidence="6">CCUG 2113</strain>
    </source>
</reference>
<evidence type="ECO:0000313" key="6">
    <source>
        <dbReference type="Proteomes" id="UP001595693"/>
    </source>
</evidence>
<dbReference type="Gene3D" id="3.20.20.60">
    <property type="entry name" value="Phosphoenolpyruvate-binding domains"/>
    <property type="match status" value="1"/>
</dbReference>
<evidence type="ECO:0000259" key="4">
    <source>
        <dbReference type="Pfam" id="PF03328"/>
    </source>
</evidence>
<name>A0ABV8D4E6_9BURK</name>
<evidence type="ECO:0000256" key="3">
    <source>
        <dbReference type="ARBA" id="ARBA00023239"/>
    </source>
</evidence>
<protein>
    <submittedName>
        <fullName evidence="5">Aldolase/citrate lyase family protein</fullName>
    </submittedName>
</protein>
<sequence>MHTPVNTFKAALAARTPQIGLWFGLAHGYAAELVAGAGFDWLLLDGEHAPNDVPLMLAQLQGIASARALLGTGPHPVARVPVGDTALIKQYLDIGAQTLLVPMVDTPEQAAQLVRAMRYPQDDGQGGIRGLGAGLARASQWMRYPGYLTEANAQVCLLVQAESTLAIQNLDAIAATPGVDGVFFGPADLSASMGHVGNPGHPDVQAVIEDGIRRVLAAGKAPGILMADEKLARRYLELGAVFVAVGVDTSVLVAATRDLAARYGRPVSLAPSRNARSVAVY</sequence>
<evidence type="ECO:0000313" key="5">
    <source>
        <dbReference type="EMBL" id="MFC3933316.1"/>
    </source>
</evidence>